<keyword evidence="2" id="KW-1185">Reference proteome</keyword>
<proteinExistence type="predicted"/>
<accession>A0A9N7UIZ5</accession>
<reference evidence="1" key="1">
    <citation type="submission" date="2020-03" db="EMBL/GenBank/DDBJ databases">
        <authorList>
            <person name="Weist P."/>
        </authorList>
    </citation>
    <scope>NUCLEOTIDE SEQUENCE</scope>
</reference>
<gene>
    <name evidence="1" type="ORF">PLEPLA_LOCUS21101</name>
</gene>
<dbReference type="Proteomes" id="UP001153269">
    <property type="component" value="Unassembled WGS sequence"/>
</dbReference>
<organism evidence="1 2">
    <name type="scientific">Pleuronectes platessa</name>
    <name type="common">European plaice</name>
    <dbReference type="NCBI Taxonomy" id="8262"/>
    <lineage>
        <taxon>Eukaryota</taxon>
        <taxon>Metazoa</taxon>
        <taxon>Chordata</taxon>
        <taxon>Craniata</taxon>
        <taxon>Vertebrata</taxon>
        <taxon>Euteleostomi</taxon>
        <taxon>Actinopterygii</taxon>
        <taxon>Neopterygii</taxon>
        <taxon>Teleostei</taxon>
        <taxon>Neoteleostei</taxon>
        <taxon>Acanthomorphata</taxon>
        <taxon>Carangaria</taxon>
        <taxon>Pleuronectiformes</taxon>
        <taxon>Pleuronectoidei</taxon>
        <taxon>Pleuronectidae</taxon>
        <taxon>Pleuronectes</taxon>
    </lineage>
</organism>
<name>A0A9N7UIZ5_PLEPL</name>
<evidence type="ECO:0000313" key="2">
    <source>
        <dbReference type="Proteomes" id="UP001153269"/>
    </source>
</evidence>
<protein>
    <submittedName>
        <fullName evidence="1">Uncharacterized protein</fullName>
    </submittedName>
</protein>
<dbReference type="AlphaFoldDB" id="A0A9N7UIZ5"/>
<dbReference type="EMBL" id="CADEAL010001505">
    <property type="protein sequence ID" value="CAB1433013.1"/>
    <property type="molecule type" value="Genomic_DNA"/>
</dbReference>
<evidence type="ECO:0000313" key="1">
    <source>
        <dbReference type="EMBL" id="CAB1433013.1"/>
    </source>
</evidence>
<sequence>MDNQFHPLEDTIKALGSSFSHGLIHPKCLNSAPVPRLRPPPRALAQGDTVKAELVLVEQPLTDWLLLNYGNSENTEFLWSQLLRDQRLSFLIRAEAAVARRPLPQTDQRPSLSCYDHSLDFRNIRTSRACNTAKVTVYFTPKEQLSPSGMS</sequence>
<comment type="caution">
    <text evidence="1">The sequence shown here is derived from an EMBL/GenBank/DDBJ whole genome shotgun (WGS) entry which is preliminary data.</text>
</comment>